<evidence type="ECO:0000256" key="9">
    <source>
        <dbReference type="ARBA" id="ARBA00022989"/>
    </source>
</evidence>
<keyword evidence="7 12" id="KW-0479">Metal-binding</keyword>
<dbReference type="AlphaFoldDB" id="A0A1G7B501"/>
<protein>
    <submittedName>
        <fullName evidence="13">Cytochrome d ubiquinol oxidase subunit I</fullName>
    </submittedName>
</protein>
<evidence type="ECO:0000256" key="10">
    <source>
        <dbReference type="ARBA" id="ARBA00023004"/>
    </source>
</evidence>
<dbReference type="GO" id="GO:0009055">
    <property type="term" value="F:electron transfer activity"/>
    <property type="evidence" value="ECO:0007669"/>
    <property type="project" value="UniProtKB-UniRule"/>
</dbReference>
<feature type="transmembrane region" description="Helical" evidence="12">
    <location>
        <begin position="219"/>
        <end position="238"/>
    </location>
</feature>
<dbReference type="OrthoDB" id="9807042at2"/>
<feature type="transmembrane region" description="Helical" evidence="12">
    <location>
        <begin position="353"/>
        <end position="376"/>
    </location>
</feature>
<dbReference type="PIRSF" id="PIRSF006446">
    <property type="entry name" value="Cyt_quinol_oxidase_1"/>
    <property type="match status" value="1"/>
</dbReference>
<feature type="transmembrane region" description="Helical" evidence="12">
    <location>
        <begin position="61"/>
        <end position="83"/>
    </location>
</feature>
<evidence type="ECO:0000256" key="2">
    <source>
        <dbReference type="ARBA" id="ARBA00009819"/>
    </source>
</evidence>
<evidence type="ECO:0000256" key="6">
    <source>
        <dbReference type="ARBA" id="ARBA00022692"/>
    </source>
</evidence>
<feature type="transmembrane region" description="Helical" evidence="12">
    <location>
        <begin position="89"/>
        <end position="117"/>
    </location>
</feature>
<dbReference type="InterPro" id="IPR002585">
    <property type="entry name" value="Cyt-d_ubiquinol_oxidase_su_1"/>
</dbReference>
<evidence type="ECO:0000256" key="3">
    <source>
        <dbReference type="ARBA" id="ARBA00022448"/>
    </source>
</evidence>
<evidence type="ECO:0000313" key="14">
    <source>
        <dbReference type="Proteomes" id="UP000198823"/>
    </source>
</evidence>
<dbReference type="Proteomes" id="UP000198823">
    <property type="component" value="Unassembled WGS sequence"/>
</dbReference>
<dbReference type="GO" id="GO:0019646">
    <property type="term" value="P:aerobic electron transport chain"/>
    <property type="evidence" value="ECO:0007669"/>
    <property type="project" value="InterPro"/>
</dbReference>
<keyword evidence="10 12" id="KW-0408">Iron</keyword>
<dbReference type="GO" id="GO:0020037">
    <property type="term" value="F:heme binding"/>
    <property type="evidence" value="ECO:0007669"/>
    <property type="project" value="TreeGrafter"/>
</dbReference>
<keyword evidence="9 12" id="KW-1133">Transmembrane helix</keyword>
<feature type="transmembrane region" description="Helical" evidence="12">
    <location>
        <begin position="129"/>
        <end position="153"/>
    </location>
</feature>
<feature type="transmembrane region" description="Helical" evidence="12">
    <location>
        <begin position="184"/>
        <end position="207"/>
    </location>
</feature>
<feature type="transmembrane region" description="Helical" evidence="12">
    <location>
        <begin position="316"/>
        <end position="341"/>
    </location>
</feature>
<comment type="subcellular location">
    <subcellularLocation>
        <location evidence="1">Cell membrane</location>
        <topology evidence="1">Multi-pass membrane protein</topology>
    </subcellularLocation>
</comment>
<proteinExistence type="inferred from homology"/>
<dbReference type="PANTHER" id="PTHR30365:SF14">
    <property type="entry name" value="CYTOCHROME BD MENAQUINOL OXIDASE SUBUNIT I-RELATED"/>
    <property type="match status" value="1"/>
</dbReference>
<dbReference type="RefSeq" id="WP_092095572.1">
    <property type="nucleotide sequence ID" value="NZ_FNAR01000005.1"/>
</dbReference>
<gene>
    <name evidence="13" type="ORF">SAMN04488126_10563</name>
</gene>
<feature type="transmembrane region" description="Helical" evidence="12">
    <location>
        <begin position="20"/>
        <end position="41"/>
    </location>
</feature>
<dbReference type="GO" id="GO:0016682">
    <property type="term" value="F:oxidoreductase activity, acting on diphenols and related substances as donors, oxygen as acceptor"/>
    <property type="evidence" value="ECO:0007669"/>
    <property type="project" value="TreeGrafter"/>
</dbReference>
<evidence type="ECO:0000256" key="8">
    <source>
        <dbReference type="ARBA" id="ARBA00022982"/>
    </source>
</evidence>
<keyword evidence="4 12" id="KW-1003">Cell membrane</keyword>
<dbReference type="STRING" id="426756.SAMN04488126_10563"/>
<keyword evidence="5 12" id="KW-0349">Heme</keyword>
<feature type="transmembrane region" description="Helical" evidence="12">
    <location>
        <begin position="404"/>
        <end position="423"/>
    </location>
</feature>
<evidence type="ECO:0000256" key="11">
    <source>
        <dbReference type="ARBA" id="ARBA00023136"/>
    </source>
</evidence>
<comment type="similarity">
    <text evidence="2 12">Belongs to the cytochrome ubiquinol oxidase subunit 1 family.</text>
</comment>
<keyword evidence="6 12" id="KW-0812">Transmembrane</keyword>
<dbReference type="GO" id="GO:0005886">
    <property type="term" value="C:plasma membrane"/>
    <property type="evidence" value="ECO:0007669"/>
    <property type="project" value="UniProtKB-SubCell"/>
</dbReference>
<keyword evidence="3 12" id="KW-0813">Transport</keyword>
<dbReference type="PANTHER" id="PTHR30365">
    <property type="entry name" value="CYTOCHROME D UBIQUINOL OXIDASE"/>
    <property type="match status" value="1"/>
</dbReference>
<keyword evidence="11 12" id="KW-0472">Membrane</keyword>
<keyword evidence="8 12" id="KW-0249">Electron transport</keyword>
<accession>A0A1G7B501</accession>
<evidence type="ECO:0000313" key="13">
    <source>
        <dbReference type="EMBL" id="SDE22218.1"/>
    </source>
</evidence>
<organism evidence="13 14">
    <name type="scientific">Bhargavaea beijingensis</name>
    <dbReference type="NCBI Taxonomy" id="426756"/>
    <lineage>
        <taxon>Bacteria</taxon>
        <taxon>Bacillati</taxon>
        <taxon>Bacillota</taxon>
        <taxon>Bacilli</taxon>
        <taxon>Bacillales</taxon>
        <taxon>Caryophanaceae</taxon>
        <taxon>Bhargavaea</taxon>
    </lineage>
</organism>
<dbReference type="Pfam" id="PF01654">
    <property type="entry name" value="Cyt_bd_oxida_I"/>
    <property type="match status" value="1"/>
</dbReference>
<evidence type="ECO:0000256" key="4">
    <source>
        <dbReference type="ARBA" id="ARBA00022475"/>
    </source>
</evidence>
<evidence type="ECO:0000256" key="7">
    <source>
        <dbReference type="ARBA" id="ARBA00022723"/>
    </source>
</evidence>
<sequence length="455" mass="50980">MGNEEAVFFSRLLTELTLSFHIIYATIGVGVPLMIMIAQWVGIKKNDEHYILLARRWARGFVITVAVGVVTGTAIGMQLSLLWPNFMELAGQVIALPLFMETFAFFFEAIFLGIYLYTWDRFDNQKKHMLLLVPVAIGASFSAVFITMVNAFMNAPKGFDLVDGNLVNIQPLAAMFNPAMPTKVAHVVVTAYMTAAFVLAAIAAFRLLKGSDHVYHKKALYLTMKLGLIFSIGAAVIGDFSGKYLAEYQPEKLAAAEWHFETEGKAPLMMYGVLDGQEVKYAIKIPYALSILAHSNPTAEVIGLNDFPEDEIPPLYVHYLFDTMVTIGVLMILISGVFWLGRHLGWRFIQSRWFCWLLVAGGPLSIIAIEMGWWYAEVGRQPWILRGIMKVPEAATTSGQVDTMLYLFALLYLVLGVGSVIVLRRMFRRNPVEREIADREQARIEEERVKGGDLS</sequence>
<name>A0A1G7B501_9BACL</name>
<dbReference type="EMBL" id="FNAR01000005">
    <property type="protein sequence ID" value="SDE22218.1"/>
    <property type="molecule type" value="Genomic_DNA"/>
</dbReference>
<evidence type="ECO:0000256" key="5">
    <source>
        <dbReference type="ARBA" id="ARBA00022617"/>
    </source>
</evidence>
<reference evidence="13 14" key="1">
    <citation type="submission" date="2016-10" db="EMBL/GenBank/DDBJ databases">
        <authorList>
            <person name="de Groot N.N."/>
        </authorList>
    </citation>
    <scope>NUCLEOTIDE SEQUENCE [LARGE SCALE GENOMIC DNA]</scope>
    <source>
        <strain evidence="13 14">CGMCC 1.6762</strain>
    </source>
</reference>
<evidence type="ECO:0000256" key="1">
    <source>
        <dbReference type="ARBA" id="ARBA00004651"/>
    </source>
</evidence>
<dbReference type="GO" id="GO:0070069">
    <property type="term" value="C:cytochrome complex"/>
    <property type="evidence" value="ECO:0007669"/>
    <property type="project" value="UniProtKB-UniRule"/>
</dbReference>
<dbReference type="GO" id="GO:0046872">
    <property type="term" value="F:metal ion binding"/>
    <property type="evidence" value="ECO:0007669"/>
    <property type="project" value="UniProtKB-UniRule"/>
</dbReference>
<evidence type="ECO:0000256" key="12">
    <source>
        <dbReference type="PIRNR" id="PIRNR006446"/>
    </source>
</evidence>